<accession>H8FUF4</accession>
<comment type="caution">
    <text evidence="2">The sequence shown here is derived from an EMBL/GenBank/DDBJ whole genome shotgun (WGS) entry which is preliminary data.</text>
</comment>
<name>H8FUF4_MAGML</name>
<dbReference type="EMBL" id="CAHP01000023">
    <property type="protein sequence ID" value="CCG41992.1"/>
    <property type="molecule type" value="Genomic_DNA"/>
</dbReference>
<evidence type="ECO:0000313" key="3">
    <source>
        <dbReference type="Proteomes" id="UP000004169"/>
    </source>
</evidence>
<dbReference type="Proteomes" id="UP000004169">
    <property type="component" value="Unassembled WGS sequence"/>
</dbReference>
<reference evidence="2 3" key="1">
    <citation type="journal article" date="2012" name="J. Bacteriol.">
        <title>Draft Genome Sequence of the Purple Photosynthetic Bacterium Phaeospirillum molischianum DSM120, a Particularly Versatile Bacterium.</title>
        <authorList>
            <person name="Duquesne K."/>
            <person name="Prima V."/>
            <person name="Ji B."/>
            <person name="Rouy Z."/>
            <person name="Medigue C."/>
            <person name="Talla E."/>
            <person name="Sturgis J.N."/>
        </authorList>
    </citation>
    <scope>NUCLEOTIDE SEQUENCE [LARGE SCALE GENOMIC DNA]</scope>
    <source>
        <strain evidence="3">DSM120</strain>
    </source>
</reference>
<sequence>MLFKTPCGEIDRGGSTPPHSQTIGDVAHEGVSEKNVISAHIGEKIATMHNGIVLI</sequence>
<proteinExistence type="predicted"/>
<evidence type="ECO:0000256" key="1">
    <source>
        <dbReference type="SAM" id="MobiDB-lite"/>
    </source>
</evidence>
<keyword evidence="3" id="KW-1185">Reference proteome</keyword>
<feature type="region of interest" description="Disordered" evidence="1">
    <location>
        <begin position="1"/>
        <end position="21"/>
    </location>
</feature>
<protein>
    <submittedName>
        <fullName evidence="2">Uncharacterized protein</fullName>
    </submittedName>
</protein>
<organism evidence="2 3">
    <name type="scientific">Magnetospirillum molischianum DSM 120</name>
    <dbReference type="NCBI Taxonomy" id="1150626"/>
    <lineage>
        <taxon>Bacteria</taxon>
        <taxon>Pseudomonadati</taxon>
        <taxon>Pseudomonadota</taxon>
        <taxon>Alphaproteobacteria</taxon>
        <taxon>Rhodospirillales</taxon>
        <taxon>Rhodospirillaceae</taxon>
        <taxon>Magnetospirillum</taxon>
    </lineage>
</organism>
<evidence type="ECO:0000313" key="2">
    <source>
        <dbReference type="EMBL" id="CCG41992.1"/>
    </source>
</evidence>
<gene>
    <name evidence="2" type="ORF">PHAMO_30148</name>
</gene>
<dbReference type="AlphaFoldDB" id="H8FUF4"/>